<accession>A0AAD5UC16</accession>
<protein>
    <recommendedName>
        <fullName evidence="1">CS domain-containing protein</fullName>
    </recommendedName>
</protein>
<dbReference type="SUPFAM" id="SSF49764">
    <property type="entry name" value="HSP20-like chaperones"/>
    <property type="match status" value="1"/>
</dbReference>
<proteinExistence type="predicted"/>
<dbReference type="EMBL" id="JADGJW010000003">
    <property type="protein sequence ID" value="KAJ3228291.1"/>
    <property type="molecule type" value="Genomic_DNA"/>
</dbReference>
<dbReference type="Gene3D" id="2.60.40.790">
    <property type="match status" value="1"/>
</dbReference>
<evidence type="ECO:0000259" key="1">
    <source>
        <dbReference type="PROSITE" id="PS51203"/>
    </source>
</evidence>
<name>A0AAD5UC16_9FUNG</name>
<dbReference type="Pfam" id="PF08238">
    <property type="entry name" value="Sel1"/>
    <property type="match status" value="4"/>
</dbReference>
<evidence type="ECO:0000313" key="2">
    <source>
        <dbReference type="EMBL" id="KAJ3228291.1"/>
    </source>
</evidence>
<keyword evidence="3" id="KW-1185">Reference proteome</keyword>
<dbReference type="Proteomes" id="UP001211065">
    <property type="component" value="Unassembled WGS sequence"/>
</dbReference>
<dbReference type="InterPro" id="IPR006597">
    <property type="entry name" value="Sel1-like"/>
</dbReference>
<dbReference type="SUPFAM" id="SSF81901">
    <property type="entry name" value="HCP-like"/>
    <property type="match status" value="1"/>
</dbReference>
<reference evidence="2" key="1">
    <citation type="submission" date="2020-05" db="EMBL/GenBank/DDBJ databases">
        <title>Phylogenomic resolution of chytrid fungi.</title>
        <authorList>
            <person name="Stajich J.E."/>
            <person name="Amses K."/>
            <person name="Simmons R."/>
            <person name="Seto K."/>
            <person name="Myers J."/>
            <person name="Bonds A."/>
            <person name="Quandt C.A."/>
            <person name="Barry K."/>
            <person name="Liu P."/>
            <person name="Grigoriev I."/>
            <person name="Longcore J.E."/>
            <person name="James T.Y."/>
        </authorList>
    </citation>
    <scope>NUCLEOTIDE SEQUENCE</scope>
    <source>
        <strain evidence="2">JEL0476</strain>
    </source>
</reference>
<dbReference type="PROSITE" id="PS51203">
    <property type="entry name" value="CS"/>
    <property type="match status" value="1"/>
</dbReference>
<dbReference type="SMART" id="SM00671">
    <property type="entry name" value="SEL1"/>
    <property type="match status" value="4"/>
</dbReference>
<dbReference type="InterPro" id="IPR007052">
    <property type="entry name" value="CS_dom"/>
</dbReference>
<dbReference type="InterPro" id="IPR008978">
    <property type="entry name" value="HSP20-like_chaperone"/>
</dbReference>
<comment type="caution">
    <text evidence="2">The sequence shown here is derived from an EMBL/GenBank/DDBJ whole genome shotgun (WGS) entry which is preliminary data.</text>
</comment>
<dbReference type="Gene3D" id="1.25.40.10">
    <property type="entry name" value="Tetratricopeptide repeat domain"/>
    <property type="match status" value="1"/>
</dbReference>
<evidence type="ECO:0000313" key="3">
    <source>
        <dbReference type="Proteomes" id="UP001211065"/>
    </source>
</evidence>
<organism evidence="2 3">
    <name type="scientific">Clydaea vesicula</name>
    <dbReference type="NCBI Taxonomy" id="447962"/>
    <lineage>
        <taxon>Eukaryota</taxon>
        <taxon>Fungi</taxon>
        <taxon>Fungi incertae sedis</taxon>
        <taxon>Chytridiomycota</taxon>
        <taxon>Chytridiomycota incertae sedis</taxon>
        <taxon>Chytridiomycetes</taxon>
        <taxon>Lobulomycetales</taxon>
        <taxon>Lobulomycetaceae</taxon>
        <taxon>Clydaea</taxon>
    </lineage>
</organism>
<sequence length="815" mass="92655">MSSSSSASNNFTYQADGSIWSFTQSDDQINIQQVIPVNVKPEVKFENNYVYCKLPTEKLPRLDGELYGTVLPFDSIWQLEAISDDQNHKLMTIHLEKSPESIGQVWPLLIKKGKSEEMGCDIQSLYEIGSNAHLSGDVNKAVKYLQVSAEKGCISAQLKLAAWYEIGNGEEYKQYNFPLKKDQAASHQWHKEVYDKYELIYSFFDVKAALLGNAEACYVVATTYLHGTHGVSQDYVEAVKFFKKVYETVNIHKTLPNIYISASFQLGLMFMEGGHGLGDPNPKESLIYWKLSGMAGHPDSIFNIGVFYLNAFGVDQDIPGAIEMIKLARQANPSLNLPPPLLGLSEVELNKYVELSKTIKRGENQEIQDYLKSLVVEVKKLNVKEIENSNDEIKFVQQKKKSNKGKNLKKKKKSKGATFSDEVEDEKIYSFFNLRTLLIVSVLSVGLIVWVNRKKEIQNKFNSLGLQFLQPKDDLVKKKLKTFNQPTYTTTATENYSGLESSLKPPQRNASFVIPPRNASENNPPIRSSSKNVQLPSAINNTSAYDDLYDFRQEYISNSHYSHRQLALNDAVMHNYSNYLPSYLPIKNLKTCTTDVAFLLNLAGNAQSTINLLKASINRTVFELDQKYSYAEIRMAFVGFTDFGVDGLSHYLIKDFCTVTEFIIFLNENVNLQNEPFDKADDFLGGLKRTLDLSWKSKSKTLILITERPGHGEEFNNYGLHDDRYFNSDDPNGLKSEFDLTKILQKYLNLNINLYFFHLSDETLKMEAKINFILTELKSSLFGWDLKKILKNKNLLFESLLSSITISIKNAENFL</sequence>
<gene>
    <name evidence="2" type="ORF">HK099_004284</name>
</gene>
<dbReference type="InterPro" id="IPR052969">
    <property type="entry name" value="Thr-specific_kinase-like"/>
</dbReference>
<dbReference type="InterPro" id="IPR011990">
    <property type="entry name" value="TPR-like_helical_dom_sf"/>
</dbReference>
<dbReference type="AlphaFoldDB" id="A0AAD5UC16"/>
<dbReference type="PANTHER" id="PTHR47763">
    <property type="entry name" value="ALPHA-PROTEIN KINASE VWKA"/>
    <property type="match status" value="1"/>
</dbReference>
<feature type="domain" description="CS" evidence="1">
    <location>
        <begin position="15"/>
        <end position="110"/>
    </location>
</feature>